<evidence type="ECO:0000256" key="1">
    <source>
        <dbReference type="ARBA" id="ARBA00004115"/>
    </source>
</evidence>
<evidence type="ECO:0000256" key="10">
    <source>
        <dbReference type="SAM" id="MobiDB-lite"/>
    </source>
</evidence>
<sequence>MASINIELEQTLLHVTIKIKLSYSKMKLFQLTLFLLVNAFLALASSESVDVESSSNETAVEEPSTIDFDVGYNILEHLDTDLSRGVEFSMQEVATFNYSFTNNEKVNVSVVGVAGSVISTPDGYQVANITEQPIGPVPIGVNETANFQAGVQLILPEGNFYMLPVLNVMKDGEPLRVGIRPLLITVNPPPLSFFNPSFLSVQILLGLLIAGATYAFITFDKSETKRKPAKNAKPVAVDQSWLPDTYKKPEKP</sequence>
<keyword evidence="2 11" id="KW-0812">Transmembrane</keyword>
<gene>
    <name evidence="12" type="ORF">ZYGR_0N03990</name>
</gene>
<comment type="similarity">
    <text evidence="8">Belongs to the IRC22 family.</text>
</comment>
<dbReference type="Proteomes" id="UP000187013">
    <property type="component" value="Unassembled WGS sequence"/>
</dbReference>
<dbReference type="OrthoDB" id="1926781at2759"/>
<protein>
    <recommendedName>
        <fullName evidence="9">Increased recombination centers protein 22</fullName>
    </recommendedName>
</protein>
<proteinExistence type="inferred from homology"/>
<evidence type="ECO:0000256" key="2">
    <source>
        <dbReference type="ARBA" id="ARBA00022692"/>
    </source>
</evidence>
<dbReference type="GO" id="GO:0005789">
    <property type="term" value="C:endoplasmic reticulum membrane"/>
    <property type="evidence" value="ECO:0007669"/>
    <property type="project" value="UniProtKB-SubCell"/>
</dbReference>
<dbReference type="eggNOG" id="ENOG502S3VP">
    <property type="taxonomic scope" value="Eukaryota"/>
</dbReference>
<evidence type="ECO:0000313" key="13">
    <source>
        <dbReference type="Proteomes" id="UP000187013"/>
    </source>
</evidence>
<evidence type="ECO:0000256" key="9">
    <source>
        <dbReference type="ARBA" id="ARBA00040085"/>
    </source>
</evidence>
<feature type="transmembrane region" description="Helical" evidence="11">
    <location>
        <begin position="198"/>
        <end position="217"/>
    </location>
</feature>
<evidence type="ECO:0000256" key="6">
    <source>
        <dbReference type="ARBA" id="ARBA00023136"/>
    </source>
</evidence>
<evidence type="ECO:0000256" key="7">
    <source>
        <dbReference type="ARBA" id="ARBA00037565"/>
    </source>
</evidence>
<keyword evidence="5 11" id="KW-1133">Transmembrane helix</keyword>
<evidence type="ECO:0000256" key="5">
    <source>
        <dbReference type="ARBA" id="ARBA00022989"/>
    </source>
</evidence>
<dbReference type="InterPro" id="IPR005595">
    <property type="entry name" value="TRAP_alpha"/>
</dbReference>
<comment type="caution">
    <text evidence="12">The sequence shown here is derived from an EMBL/GenBank/DDBJ whole genome shotgun (WGS) entry which is preliminary data.</text>
</comment>
<keyword evidence="4" id="KW-0256">Endoplasmic reticulum</keyword>
<evidence type="ECO:0000256" key="11">
    <source>
        <dbReference type="SAM" id="Phobius"/>
    </source>
</evidence>
<feature type="region of interest" description="Disordered" evidence="10">
    <location>
        <begin position="224"/>
        <end position="252"/>
    </location>
</feature>
<organism evidence="12 13">
    <name type="scientific">Zygosaccharomyces rouxii</name>
    <dbReference type="NCBI Taxonomy" id="4956"/>
    <lineage>
        <taxon>Eukaryota</taxon>
        <taxon>Fungi</taxon>
        <taxon>Dikarya</taxon>
        <taxon>Ascomycota</taxon>
        <taxon>Saccharomycotina</taxon>
        <taxon>Saccharomycetes</taxon>
        <taxon>Saccharomycetales</taxon>
        <taxon>Saccharomycetaceae</taxon>
        <taxon>Zygosaccharomyces</taxon>
    </lineage>
</organism>
<dbReference type="Pfam" id="PF03896">
    <property type="entry name" value="TRAP_alpha"/>
    <property type="match status" value="1"/>
</dbReference>
<comment type="function">
    <text evidence="7">Is probably involved in a pathway contributing to genomic integrity.</text>
</comment>
<dbReference type="AlphaFoldDB" id="A0A1Q2ZZW6"/>
<accession>A0A1Q2ZZW6</accession>
<reference evidence="12 13" key="1">
    <citation type="submission" date="2016-08" db="EMBL/GenBank/DDBJ databases">
        <title>Draft genome sequence of allopolyploid Zygosaccharomyces rouxii.</title>
        <authorList>
            <person name="Watanabe J."/>
            <person name="Uehara K."/>
            <person name="Mogi Y."/>
            <person name="Tsukioka Y."/>
        </authorList>
    </citation>
    <scope>NUCLEOTIDE SEQUENCE [LARGE SCALE GENOMIC DNA]</scope>
    <source>
        <strain evidence="12 13">NBRC 110957</strain>
    </source>
</reference>
<evidence type="ECO:0000256" key="4">
    <source>
        <dbReference type="ARBA" id="ARBA00022824"/>
    </source>
</evidence>
<dbReference type="EMBL" id="BDGX01000014">
    <property type="protein sequence ID" value="GAV48994.1"/>
    <property type="molecule type" value="Genomic_DNA"/>
</dbReference>
<keyword evidence="3" id="KW-0732">Signal</keyword>
<keyword evidence="6 11" id="KW-0472">Membrane</keyword>
<evidence type="ECO:0000313" key="12">
    <source>
        <dbReference type="EMBL" id="GAV48994.1"/>
    </source>
</evidence>
<dbReference type="OMA" id="DKSEWLP"/>
<name>A0A1Q2ZZW6_ZYGRO</name>
<evidence type="ECO:0000256" key="3">
    <source>
        <dbReference type="ARBA" id="ARBA00022729"/>
    </source>
</evidence>
<evidence type="ECO:0000256" key="8">
    <source>
        <dbReference type="ARBA" id="ARBA00038311"/>
    </source>
</evidence>
<comment type="subcellular location">
    <subcellularLocation>
        <location evidence="1">Endoplasmic reticulum membrane</location>
        <topology evidence="1">Single-pass type I membrane protein</topology>
    </subcellularLocation>
</comment>